<name>A0A1R0H6Q3_9FUNG</name>
<evidence type="ECO:0000256" key="1">
    <source>
        <dbReference type="SAM" id="Phobius"/>
    </source>
</evidence>
<keyword evidence="1" id="KW-0472">Membrane</keyword>
<sequence>MKNLASNVPKRVKGIVILLIALVLLFQLASYISLLSRPSTATKELTLHSTSGAKRNPLNSVSWHMGLESFNRIKRVDKDKKVDYVCLPKEYYGPGQLTDLGQDYLIMVPLSKVENIVFLRNFYSDLNLVVICDADDNREGCDYHLKGNYEYGTLGQKTFDLFDFACKNFPGYKLYAKMDFDAYLDKNYVHGVLKFMMDNIDKRIYYGNPYMKHEHMIVFMGGNFYALNAPLMADYCSCKIPDPDMFFEDEWYGHVLTNCTRSIKDGKDHEIHYMYNNMDKILHKEYKAQGVHVKLGRNIQHK</sequence>
<dbReference type="EMBL" id="LSSL01000331">
    <property type="protein sequence ID" value="OLY84855.1"/>
    <property type="molecule type" value="Genomic_DNA"/>
</dbReference>
<evidence type="ECO:0000313" key="3">
    <source>
        <dbReference type="Proteomes" id="UP000187455"/>
    </source>
</evidence>
<protein>
    <recommendedName>
        <fullName evidence="4">Hexosyltransferase</fullName>
    </recommendedName>
</protein>
<evidence type="ECO:0008006" key="4">
    <source>
        <dbReference type="Google" id="ProtNLM"/>
    </source>
</evidence>
<keyword evidence="3" id="KW-1185">Reference proteome</keyword>
<dbReference type="OrthoDB" id="2360774at2759"/>
<proteinExistence type="predicted"/>
<gene>
    <name evidence="2" type="ORF">AYI68_g972</name>
</gene>
<evidence type="ECO:0000313" key="2">
    <source>
        <dbReference type="EMBL" id="OLY84855.1"/>
    </source>
</evidence>
<accession>A0A1R0H6Q3</accession>
<comment type="caution">
    <text evidence="2">The sequence shown here is derived from an EMBL/GenBank/DDBJ whole genome shotgun (WGS) entry which is preliminary data.</text>
</comment>
<reference evidence="2 3" key="1">
    <citation type="journal article" date="2016" name="Mol. Biol. Evol.">
        <title>Genome-Wide Survey of Gut Fungi (Harpellales) Reveals the First Horizontally Transferred Ubiquitin Gene from a Mosquito Host.</title>
        <authorList>
            <person name="Wang Y."/>
            <person name="White M.M."/>
            <person name="Kvist S."/>
            <person name="Moncalvo J.M."/>
        </authorList>
    </citation>
    <scope>NUCLEOTIDE SEQUENCE [LARGE SCALE GENOMIC DNA]</scope>
    <source>
        <strain evidence="2 3">ALG-7-W6</strain>
    </source>
</reference>
<keyword evidence="1" id="KW-0812">Transmembrane</keyword>
<dbReference type="AlphaFoldDB" id="A0A1R0H6Q3"/>
<feature type="transmembrane region" description="Helical" evidence="1">
    <location>
        <begin position="12"/>
        <end position="34"/>
    </location>
</feature>
<keyword evidence="1" id="KW-1133">Transmembrane helix</keyword>
<dbReference type="Proteomes" id="UP000187455">
    <property type="component" value="Unassembled WGS sequence"/>
</dbReference>
<organism evidence="2 3">
    <name type="scientific">Smittium mucronatum</name>
    <dbReference type="NCBI Taxonomy" id="133383"/>
    <lineage>
        <taxon>Eukaryota</taxon>
        <taxon>Fungi</taxon>
        <taxon>Fungi incertae sedis</taxon>
        <taxon>Zoopagomycota</taxon>
        <taxon>Kickxellomycotina</taxon>
        <taxon>Harpellomycetes</taxon>
        <taxon>Harpellales</taxon>
        <taxon>Legeriomycetaceae</taxon>
        <taxon>Smittium</taxon>
    </lineage>
</organism>